<dbReference type="RefSeq" id="WP_206722766.1">
    <property type="nucleotide sequence ID" value="NZ_CP071090.1"/>
</dbReference>
<dbReference type="InterPro" id="IPR013211">
    <property type="entry name" value="LVIVD"/>
</dbReference>
<dbReference type="InterPro" id="IPR015943">
    <property type="entry name" value="WD40/YVTN_repeat-like_dom_sf"/>
</dbReference>
<reference evidence="2 3" key="1">
    <citation type="submission" date="2021-02" db="EMBL/GenBank/DDBJ databases">
        <title>De Novo genome assembly of isolated myxobacteria.</title>
        <authorList>
            <person name="Stevens D.C."/>
        </authorList>
    </citation>
    <scope>NUCLEOTIDE SEQUENCE [LARGE SCALE GENOMIC DNA]</scope>
    <source>
        <strain evidence="3">SCPEA02</strain>
    </source>
</reference>
<dbReference type="Proteomes" id="UP000662747">
    <property type="component" value="Chromosome"/>
</dbReference>
<accession>A0ABX7NUP9</accession>
<protein>
    <recommendedName>
        <fullName evidence="4">Lipoprotein</fullName>
    </recommendedName>
</protein>
<keyword evidence="1" id="KW-0732">Signal</keyword>
<evidence type="ECO:0008006" key="4">
    <source>
        <dbReference type="Google" id="ProtNLM"/>
    </source>
</evidence>
<feature type="chain" id="PRO_5045659159" description="Lipoprotein" evidence="1">
    <location>
        <begin position="30"/>
        <end position="534"/>
    </location>
</feature>
<evidence type="ECO:0000256" key="1">
    <source>
        <dbReference type="SAM" id="SignalP"/>
    </source>
</evidence>
<evidence type="ECO:0000313" key="3">
    <source>
        <dbReference type="Proteomes" id="UP000662747"/>
    </source>
</evidence>
<dbReference type="Pfam" id="PF08309">
    <property type="entry name" value="LVIVD"/>
    <property type="match status" value="5"/>
</dbReference>
<evidence type="ECO:0000313" key="2">
    <source>
        <dbReference type="EMBL" id="QSQ21187.1"/>
    </source>
</evidence>
<keyword evidence="3" id="KW-1185">Reference proteome</keyword>
<dbReference type="EMBL" id="CP071090">
    <property type="protein sequence ID" value="QSQ21187.1"/>
    <property type="molecule type" value="Genomic_DNA"/>
</dbReference>
<name>A0ABX7NUP9_9BACT</name>
<dbReference type="PROSITE" id="PS51257">
    <property type="entry name" value="PROKAR_LIPOPROTEIN"/>
    <property type="match status" value="1"/>
</dbReference>
<dbReference type="SUPFAM" id="SSF69322">
    <property type="entry name" value="Tricorn protease domain 2"/>
    <property type="match status" value="1"/>
</dbReference>
<proteinExistence type="predicted"/>
<sequence length="534" mass="58181">MKTVFRGAWAPWLALAASLVGCGSAPVEAPATDSSPTQELKKKDDGDWAPERLAACRLITDGSSTAECGTPESFDLSACDAESLDELDAQGPFTLHVVGDNILQNDNDQAISALRFQADGRVFYEGYAMREAHVGSGSFFLTNYGTLRDGRTYRSSFVGCKTRGPKRVTGCYVSCLAGRPSYQATFEAEKVSRPPSEGDSSGLSLVGEGTVPRGIAADVFVTHGYAYVVALEDPLAGPGGLYVFDLSDRTAPRLVKSIFFPGDSYWNGVWAKDDALYVASGVRGVLVFDISNPAEPAFLRALPGNGFLNAHTLYVDGNRLYSMSAAPTPQTLIFDVTNAKQPVLLNRHQDPSVDPTVATFPHDATAQGDRLYVNHWRAGLLILDVSDPLNVVKLGQYTYPHASSHTNRVGIFDGRVIAFEGGEDWGAHLRVLDITDPANVELIGEYRLTPGVSIHNMDLRGDRLYVSHYQHGVRVLDVSKPKHPKEIGYYQTWRETDRIRGNLFYDGAIGMRVPGDGYVYVVDTSRGLLIFPEL</sequence>
<gene>
    <name evidence="2" type="ORF">JY651_39295</name>
</gene>
<dbReference type="Gene3D" id="2.130.10.10">
    <property type="entry name" value="YVTN repeat-like/Quinoprotein amine dehydrogenase"/>
    <property type="match status" value="1"/>
</dbReference>
<organism evidence="2 3">
    <name type="scientific">Pyxidicoccus parkwayensis</name>
    <dbReference type="NCBI Taxonomy" id="2813578"/>
    <lineage>
        <taxon>Bacteria</taxon>
        <taxon>Pseudomonadati</taxon>
        <taxon>Myxococcota</taxon>
        <taxon>Myxococcia</taxon>
        <taxon>Myxococcales</taxon>
        <taxon>Cystobacterineae</taxon>
        <taxon>Myxococcaceae</taxon>
        <taxon>Pyxidicoccus</taxon>
    </lineage>
</organism>
<feature type="signal peptide" evidence="1">
    <location>
        <begin position="1"/>
        <end position="29"/>
    </location>
</feature>